<dbReference type="Proteomes" id="UP001198151">
    <property type="component" value="Unassembled WGS sequence"/>
</dbReference>
<evidence type="ECO:0000256" key="6">
    <source>
        <dbReference type="ARBA" id="ARBA00022630"/>
    </source>
</evidence>
<dbReference type="InterPro" id="IPR050151">
    <property type="entry name" value="Class-I_Pyr_Nuc-Dis_Oxidored"/>
</dbReference>
<dbReference type="Gene3D" id="3.50.50.60">
    <property type="entry name" value="FAD/NAD(P)-binding domain"/>
    <property type="match status" value="2"/>
</dbReference>
<dbReference type="InterPro" id="IPR006258">
    <property type="entry name" value="Lipoamide_DH"/>
</dbReference>
<dbReference type="EMBL" id="JAJEQX010000013">
    <property type="protein sequence ID" value="MCC2254479.1"/>
    <property type="molecule type" value="Genomic_DNA"/>
</dbReference>
<reference evidence="16 17" key="1">
    <citation type="submission" date="2021-10" db="EMBL/GenBank/DDBJ databases">
        <title>Anaerobic single-cell dispensing facilitates the cultivation of human gut bacteria.</title>
        <authorList>
            <person name="Afrizal A."/>
        </authorList>
    </citation>
    <scope>NUCLEOTIDE SEQUENCE [LARGE SCALE GENOMIC DNA]</scope>
    <source>
        <strain evidence="16 17">CLA-AA-H200</strain>
    </source>
</reference>
<dbReference type="InterPro" id="IPR004099">
    <property type="entry name" value="Pyr_nucl-diS_OxRdtase_dimer"/>
</dbReference>
<keyword evidence="17" id="KW-1185">Reference proteome</keyword>
<dbReference type="SUPFAM" id="SSF51905">
    <property type="entry name" value="FAD/NAD(P)-binding domain"/>
    <property type="match status" value="1"/>
</dbReference>
<dbReference type="InterPro" id="IPR001100">
    <property type="entry name" value="Pyr_nuc-diS_OxRdtase"/>
</dbReference>
<evidence type="ECO:0000256" key="3">
    <source>
        <dbReference type="ARBA" id="ARBA00012608"/>
    </source>
</evidence>
<gene>
    <name evidence="16" type="primary">lpdA</name>
    <name evidence="16" type="ORF">LKD70_08620</name>
</gene>
<dbReference type="PANTHER" id="PTHR22912:SF217">
    <property type="entry name" value="DIHYDROLIPOYL DEHYDROGENASE"/>
    <property type="match status" value="1"/>
</dbReference>
<keyword evidence="8 13" id="KW-0560">Oxidoreductase</keyword>
<dbReference type="InterPro" id="IPR036188">
    <property type="entry name" value="FAD/NAD-bd_sf"/>
</dbReference>
<dbReference type="PROSITE" id="PS00076">
    <property type="entry name" value="PYRIDINE_REDOX_1"/>
    <property type="match status" value="1"/>
</dbReference>
<comment type="caution">
    <text evidence="16">The sequence shown here is derived from an EMBL/GenBank/DDBJ whole genome shotgun (WGS) entry which is preliminary data.</text>
</comment>
<name>A0ABS8FY13_9FIRM</name>
<evidence type="ECO:0000256" key="5">
    <source>
        <dbReference type="ARBA" id="ARBA00022490"/>
    </source>
</evidence>
<feature type="domain" description="FAD/NAD(P)-binding" evidence="15">
    <location>
        <begin position="5"/>
        <end position="323"/>
    </location>
</feature>
<keyword evidence="11 13" id="KW-0676">Redox-active center</keyword>
<organism evidence="16 17">
    <name type="scientific">Ruminococcus turbiniformis</name>
    <dbReference type="NCBI Taxonomy" id="2881258"/>
    <lineage>
        <taxon>Bacteria</taxon>
        <taxon>Bacillati</taxon>
        <taxon>Bacillota</taxon>
        <taxon>Clostridia</taxon>
        <taxon>Eubacteriales</taxon>
        <taxon>Oscillospiraceae</taxon>
        <taxon>Ruminococcus</taxon>
    </lineage>
</organism>
<accession>A0ABS8FY13</accession>
<comment type="similarity">
    <text evidence="2 13">Belongs to the class-I pyridine nucleotide-disulfide oxidoreductase family.</text>
</comment>
<comment type="catalytic activity">
    <reaction evidence="12 13">
        <text>N(6)-[(R)-dihydrolipoyl]-L-lysyl-[protein] + NAD(+) = N(6)-[(R)-lipoyl]-L-lysyl-[protein] + NADH + H(+)</text>
        <dbReference type="Rhea" id="RHEA:15045"/>
        <dbReference type="Rhea" id="RHEA-COMP:10474"/>
        <dbReference type="Rhea" id="RHEA-COMP:10475"/>
        <dbReference type="ChEBI" id="CHEBI:15378"/>
        <dbReference type="ChEBI" id="CHEBI:57540"/>
        <dbReference type="ChEBI" id="CHEBI:57945"/>
        <dbReference type="ChEBI" id="CHEBI:83099"/>
        <dbReference type="ChEBI" id="CHEBI:83100"/>
        <dbReference type="EC" id="1.8.1.4"/>
    </reaction>
</comment>
<dbReference type="SUPFAM" id="SSF55424">
    <property type="entry name" value="FAD/NAD-linked reductases, dimerisation (C-terminal) domain"/>
    <property type="match status" value="1"/>
</dbReference>
<evidence type="ECO:0000256" key="8">
    <source>
        <dbReference type="ARBA" id="ARBA00023002"/>
    </source>
</evidence>
<evidence type="ECO:0000256" key="9">
    <source>
        <dbReference type="ARBA" id="ARBA00023027"/>
    </source>
</evidence>
<keyword evidence="5" id="KW-0963">Cytoplasm</keyword>
<evidence type="ECO:0000313" key="16">
    <source>
        <dbReference type="EMBL" id="MCC2254479.1"/>
    </source>
</evidence>
<comment type="cofactor">
    <cofactor evidence="13">
        <name>FAD</name>
        <dbReference type="ChEBI" id="CHEBI:57692"/>
    </cofactor>
    <text evidence="13">Binds 1 FAD per subunit.</text>
</comment>
<dbReference type="Pfam" id="PF02852">
    <property type="entry name" value="Pyr_redox_dim"/>
    <property type="match status" value="1"/>
</dbReference>
<evidence type="ECO:0000256" key="1">
    <source>
        <dbReference type="ARBA" id="ARBA00004496"/>
    </source>
</evidence>
<dbReference type="PRINTS" id="PR00368">
    <property type="entry name" value="FADPNR"/>
</dbReference>
<sequence length="454" mass="48608">MMKADIIVLGGGPGGYLAAERAGAAGKKVVLIEKNALGGTCLNEGCIPSKALLNSAKIFQHAKEGAVFGVLTEDIKLDTEQVINHKNQVVNALVSGVCAMMDANGVHVVSEFGYVEGKTEEGFVVKAGAETYSADTLILASGSVPVIPPIPGLKEGVADGTVWTNREALDATKLPEKLVVIGGGVIGLEMASYYAMSGVNVTIVEMMDKIAGPMEREVSDILLRAYRRKGVKFKLGCKVTGVTPEGVLYEKNGEEKLEEADQILCAIGRRPYTENMGLENLGLEMNRSAVVTDDHLRTNVDGVYAVGDINGKVMLAHTAYREAEVAVNNILGKEDRMDYSTIPSVIYTDPEVAGVGESEESAEKKGMKVRSVSLSMNYSGRYLAEVQQGDGICKLIVNEEDNTVVGVHMIGSYASEIILAAELMITSHKTVPELQKLVFPHPTVGEIIRETLFL</sequence>
<dbReference type="InterPro" id="IPR012999">
    <property type="entry name" value="Pyr_OxRdtase_I_AS"/>
</dbReference>
<comment type="miscellaneous">
    <text evidence="13">The active site is a redox-active disulfide bond.</text>
</comment>
<proteinExistence type="inferred from homology"/>
<dbReference type="NCBIfam" id="TIGR01350">
    <property type="entry name" value="lipoamide_DH"/>
    <property type="match status" value="1"/>
</dbReference>
<evidence type="ECO:0000313" key="17">
    <source>
        <dbReference type="Proteomes" id="UP001198151"/>
    </source>
</evidence>
<evidence type="ECO:0000256" key="2">
    <source>
        <dbReference type="ARBA" id="ARBA00007532"/>
    </source>
</evidence>
<protein>
    <recommendedName>
        <fullName evidence="4 13">Dihydrolipoyl dehydrogenase</fullName>
        <ecNumber evidence="3 13">1.8.1.4</ecNumber>
    </recommendedName>
</protein>
<dbReference type="PANTHER" id="PTHR22912">
    <property type="entry name" value="DISULFIDE OXIDOREDUCTASE"/>
    <property type="match status" value="1"/>
</dbReference>
<keyword evidence="10" id="KW-1015">Disulfide bond</keyword>
<dbReference type="InterPro" id="IPR016156">
    <property type="entry name" value="FAD/NAD-linked_Rdtase_dimer_sf"/>
</dbReference>
<evidence type="ECO:0000256" key="4">
    <source>
        <dbReference type="ARBA" id="ARBA00016961"/>
    </source>
</evidence>
<keyword evidence="9 13" id="KW-0520">NAD</keyword>
<evidence type="ECO:0000256" key="13">
    <source>
        <dbReference type="RuleBase" id="RU003692"/>
    </source>
</evidence>
<dbReference type="EC" id="1.8.1.4" evidence="3 13"/>
<evidence type="ECO:0000259" key="14">
    <source>
        <dbReference type="Pfam" id="PF02852"/>
    </source>
</evidence>
<dbReference type="PIRSF" id="PIRSF000350">
    <property type="entry name" value="Mercury_reductase_MerA"/>
    <property type="match status" value="1"/>
</dbReference>
<dbReference type="Pfam" id="PF07992">
    <property type="entry name" value="Pyr_redox_2"/>
    <property type="match status" value="1"/>
</dbReference>
<comment type="subcellular location">
    <subcellularLocation>
        <location evidence="1">Cytoplasm</location>
    </subcellularLocation>
</comment>
<dbReference type="PRINTS" id="PR00411">
    <property type="entry name" value="PNDRDTASEI"/>
</dbReference>
<dbReference type="RefSeq" id="WP_227707620.1">
    <property type="nucleotide sequence ID" value="NZ_JAJEQX010000013.1"/>
</dbReference>
<evidence type="ECO:0000256" key="12">
    <source>
        <dbReference type="ARBA" id="ARBA00049187"/>
    </source>
</evidence>
<evidence type="ECO:0000256" key="10">
    <source>
        <dbReference type="ARBA" id="ARBA00023157"/>
    </source>
</evidence>
<evidence type="ECO:0000259" key="15">
    <source>
        <dbReference type="Pfam" id="PF07992"/>
    </source>
</evidence>
<dbReference type="InterPro" id="IPR023753">
    <property type="entry name" value="FAD/NAD-binding_dom"/>
</dbReference>
<dbReference type="GO" id="GO:0004148">
    <property type="term" value="F:dihydrolipoyl dehydrogenase (NADH) activity"/>
    <property type="evidence" value="ECO:0007669"/>
    <property type="project" value="UniProtKB-EC"/>
</dbReference>
<feature type="domain" description="Pyridine nucleotide-disulphide oxidoreductase dimerisation" evidence="14">
    <location>
        <begin position="342"/>
        <end position="450"/>
    </location>
</feature>
<evidence type="ECO:0000256" key="11">
    <source>
        <dbReference type="ARBA" id="ARBA00023284"/>
    </source>
</evidence>
<keyword evidence="7 13" id="KW-0274">FAD</keyword>
<dbReference type="Gene3D" id="3.30.390.30">
    <property type="match status" value="1"/>
</dbReference>
<keyword evidence="6 13" id="KW-0285">Flavoprotein</keyword>
<evidence type="ECO:0000256" key="7">
    <source>
        <dbReference type="ARBA" id="ARBA00022827"/>
    </source>
</evidence>